<sequence>MAEKTTEQYEATITRLNSVIKNMASSTADDAILIAELQAIISEDQEILQHLQTENQSLKQAITQAAKEGDDEVNEVTTGK</sequence>
<keyword evidence="3" id="KW-1185">Reference proteome</keyword>
<name>A0ABW5Y4A3_9BACL</name>
<accession>A0ABW5Y4A3</accession>
<evidence type="ECO:0000256" key="1">
    <source>
        <dbReference type="SAM" id="Coils"/>
    </source>
</evidence>
<feature type="coiled-coil region" evidence="1">
    <location>
        <begin position="34"/>
        <end position="68"/>
    </location>
</feature>
<comment type="caution">
    <text evidence="2">The sequence shown here is derived from an EMBL/GenBank/DDBJ whole genome shotgun (WGS) entry which is preliminary data.</text>
</comment>
<evidence type="ECO:0000313" key="2">
    <source>
        <dbReference type="EMBL" id="MFD2869897.1"/>
    </source>
</evidence>
<proteinExistence type="predicted"/>
<gene>
    <name evidence="2" type="ORF">ACFSY7_15495</name>
</gene>
<keyword evidence="1" id="KW-0175">Coiled coil</keyword>
<reference evidence="3" key="1">
    <citation type="journal article" date="2019" name="Int. J. Syst. Evol. Microbiol.">
        <title>The Global Catalogue of Microorganisms (GCM) 10K type strain sequencing project: providing services to taxonomists for standard genome sequencing and annotation.</title>
        <authorList>
            <consortium name="The Broad Institute Genomics Platform"/>
            <consortium name="The Broad Institute Genome Sequencing Center for Infectious Disease"/>
            <person name="Wu L."/>
            <person name="Ma J."/>
        </authorList>
    </citation>
    <scope>NUCLEOTIDE SEQUENCE [LARGE SCALE GENOMIC DNA]</scope>
    <source>
        <strain evidence="3">KCTC 33522</strain>
    </source>
</reference>
<evidence type="ECO:0000313" key="3">
    <source>
        <dbReference type="Proteomes" id="UP001597568"/>
    </source>
</evidence>
<dbReference type="RefSeq" id="WP_380148552.1">
    <property type="nucleotide sequence ID" value="NZ_JBHUOR010000130.1"/>
</dbReference>
<dbReference type="EMBL" id="JBHUOR010000130">
    <property type="protein sequence ID" value="MFD2869897.1"/>
    <property type="molecule type" value="Genomic_DNA"/>
</dbReference>
<protein>
    <submittedName>
        <fullName evidence="2">Uncharacterized protein</fullName>
    </submittedName>
</protein>
<dbReference type="Proteomes" id="UP001597568">
    <property type="component" value="Unassembled WGS sequence"/>
</dbReference>
<organism evidence="2 3">
    <name type="scientific">Kurthia populi</name>
    <dbReference type="NCBI Taxonomy" id="1562132"/>
    <lineage>
        <taxon>Bacteria</taxon>
        <taxon>Bacillati</taxon>
        <taxon>Bacillota</taxon>
        <taxon>Bacilli</taxon>
        <taxon>Bacillales</taxon>
        <taxon>Caryophanaceae</taxon>
        <taxon>Kurthia</taxon>
    </lineage>
</organism>